<keyword evidence="1" id="KW-0812">Transmembrane</keyword>
<protein>
    <submittedName>
        <fullName evidence="2">Uncharacterized protein</fullName>
    </submittedName>
</protein>
<evidence type="ECO:0000313" key="2">
    <source>
        <dbReference type="EMBL" id="KAF9439463.1"/>
    </source>
</evidence>
<proteinExistence type="predicted"/>
<accession>A0A9P6BVF2</accession>
<keyword evidence="1" id="KW-0472">Membrane</keyword>
<feature type="transmembrane region" description="Helical" evidence="1">
    <location>
        <begin position="73"/>
        <end position="93"/>
    </location>
</feature>
<evidence type="ECO:0000256" key="1">
    <source>
        <dbReference type="SAM" id="Phobius"/>
    </source>
</evidence>
<feature type="transmembrane region" description="Helical" evidence="1">
    <location>
        <begin position="6"/>
        <end position="29"/>
    </location>
</feature>
<reference evidence="2" key="1">
    <citation type="submission" date="2020-11" db="EMBL/GenBank/DDBJ databases">
        <authorList>
            <consortium name="DOE Joint Genome Institute"/>
            <person name="Ahrendt S."/>
            <person name="Riley R."/>
            <person name="Andreopoulos W."/>
            <person name="Labutti K."/>
            <person name="Pangilinan J."/>
            <person name="Ruiz-Duenas F.J."/>
            <person name="Barrasa J.M."/>
            <person name="Sanchez-Garcia M."/>
            <person name="Camarero S."/>
            <person name="Miyauchi S."/>
            <person name="Serrano A."/>
            <person name="Linde D."/>
            <person name="Babiker R."/>
            <person name="Drula E."/>
            <person name="Ayuso-Fernandez I."/>
            <person name="Pacheco R."/>
            <person name="Padilla G."/>
            <person name="Ferreira P."/>
            <person name="Barriuso J."/>
            <person name="Kellner H."/>
            <person name="Castanera R."/>
            <person name="Alfaro M."/>
            <person name="Ramirez L."/>
            <person name="Pisabarro A.G."/>
            <person name="Kuo A."/>
            <person name="Tritt A."/>
            <person name="Lipzen A."/>
            <person name="He G."/>
            <person name="Yan M."/>
            <person name="Ng V."/>
            <person name="Cullen D."/>
            <person name="Martin F."/>
            <person name="Rosso M.-N."/>
            <person name="Henrissat B."/>
            <person name="Hibbett D."/>
            <person name="Martinez A.T."/>
            <person name="Grigoriev I.V."/>
        </authorList>
    </citation>
    <scope>NUCLEOTIDE SEQUENCE</scope>
    <source>
        <strain evidence="2">MF-IS2</strain>
    </source>
</reference>
<evidence type="ECO:0000313" key="3">
    <source>
        <dbReference type="Proteomes" id="UP000807342"/>
    </source>
</evidence>
<keyword evidence="3" id="KW-1185">Reference proteome</keyword>
<keyword evidence="1" id="KW-1133">Transmembrane helix</keyword>
<gene>
    <name evidence="2" type="ORF">P691DRAFT_769691</name>
</gene>
<dbReference type="AlphaFoldDB" id="A0A9P6BVF2"/>
<sequence>MFVTIIFATATIYYAIMLVLILIPGRSAWKSGASARLLGLGRVVYSDGIKYYIFIFILSLLNLIATLKLPSVSILFIILEGVFGSVLSCRVVLHIRQQGIQQIPHT</sequence>
<feature type="transmembrane region" description="Helical" evidence="1">
    <location>
        <begin position="49"/>
        <end position="67"/>
    </location>
</feature>
<dbReference type="Proteomes" id="UP000807342">
    <property type="component" value="Unassembled WGS sequence"/>
</dbReference>
<name>A0A9P6BVF2_9AGAR</name>
<dbReference type="EMBL" id="MU154223">
    <property type="protein sequence ID" value="KAF9439463.1"/>
    <property type="molecule type" value="Genomic_DNA"/>
</dbReference>
<comment type="caution">
    <text evidence="2">The sequence shown here is derived from an EMBL/GenBank/DDBJ whole genome shotgun (WGS) entry which is preliminary data.</text>
</comment>
<dbReference type="OrthoDB" id="3350812at2759"/>
<organism evidence="2 3">
    <name type="scientific">Macrolepiota fuliginosa MF-IS2</name>
    <dbReference type="NCBI Taxonomy" id="1400762"/>
    <lineage>
        <taxon>Eukaryota</taxon>
        <taxon>Fungi</taxon>
        <taxon>Dikarya</taxon>
        <taxon>Basidiomycota</taxon>
        <taxon>Agaricomycotina</taxon>
        <taxon>Agaricomycetes</taxon>
        <taxon>Agaricomycetidae</taxon>
        <taxon>Agaricales</taxon>
        <taxon>Agaricineae</taxon>
        <taxon>Agaricaceae</taxon>
        <taxon>Macrolepiota</taxon>
    </lineage>
</organism>